<proteinExistence type="predicted"/>
<name>A0AC61RCJ8_9BACT</name>
<reference evidence="1" key="1">
    <citation type="submission" date="2019-04" db="EMBL/GenBank/DDBJ databases">
        <title>Microbes associate with the intestines of laboratory mice.</title>
        <authorList>
            <person name="Navarre W."/>
            <person name="Wong E."/>
            <person name="Huang K."/>
            <person name="Tropini C."/>
            <person name="Ng K."/>
            <person name="Yu B."/>
        </authorList>
    </citation>
    <scope>NUCLEOTIDE SEQUENCE</scope>
    <source>
        <strain evidence="1">NM04_E33</strain>
    </source>
</reference>
<evidence type="ECO:0000313" key="2">
    <source>
        <dbReference type="Proteomes" id="UP000306319"/>
    </source>
</evidence>
<comment type="caution">
    <text evidence="1">The sequence shown here is derived from an EMBL/GenBank/DDBJ whole genome shotgun (WGS) entry which is preliminary data.</text>
</comment>
<evidence type="ECO:0000313" key="1">
    <source>
        <dbReference type="EMBL" id="TGY77455.1"/>
    </source>
</evidence>
<dbReference type="EMBL" id="SRYB01000024">
    <property type="protein sequence ID" value="TGY77455.1"/>
    <property type="molecule type" value="Genomic_DNA"/>
</dbReference>
<gene>
    <name evidence="1" type="ORF">E5331_14190</name>
</gene>
<sequence length="607" mass="66960">MKIKRFFKKIGLAVMAGLMIAGVQSCSDSDSDGGAVGNGTVSGIVTDEQENPIDGVKVSLHATGASVTTNSAGEYSLPNVPMTSGIIVYEKEGYETAAVTVTSKRFTDDKANVNVSLVYANAVISGTVYDGNSDGQPLAGVTVKVSDFQKTETDAQGHFELRNLILQDYTVTFLKDGYPDVTKNVAADAFVDGVYSLEVTMGSVQLLRGLTKFNLMEAPKWYYNEYRGGRNAEAYPHWDWACNYMCTLEFVGEWEEQNEGTTLRIRNSAEDQRNNPVDMEMFDSFVYGSKLITADNCLMTLESRTHSADAENPAYFGIQVIDLAESDPKAKLIGGVRTLADENYHQIEADLSEYIGKEVIIAVGTFRQQAGDYWKQFVIRRIAFTPQSIGTLWGWLPGTEIPGLEGWKLTMEMVRSTMPNQTSSFTGISPISGNRDNYFDAYRAWRDVHHVACDWSFMPLTKDPEVFPGEGYLIKTRGGDDVNTKVPESYFYSKFSIAPGHNKFTLNTRTFSSTNATFFKITAITNDGTVTHLDPVENTAQFAEAAADGCWKFTHESGDAGNPAGYCKFVYDLSQFDGQDVTIAIAIFKGEANGDENKLLFYSVKID</sequence>
<keyword evidence="2" id="KW-1185">Reference proteome</keyword>
<dbReference type="Proteomes" id="UP000306319">
    <property type="component" value="Unassembled WGS sequence"/>
</dbReference>
<protein>
    <submittedName>
        <fullName evidence="1">Carboxypeptidase regulatory-like domain-containing protein</fullName>
    </submittedName>
</protein>
<accession>A0AC61RCJ8</accession>
<organism evidence="1 2">
    <name type="scientific">Lepagella muris</name>
    <dbReference type="NCBI Taxonomy" id="3032870"/>
    <lineage>
        <taxon>Bacteria</taxon>
        <taxon>Pseudomonadati</taxon>
        <taxon>Bacteroidota</taxon>
        <taxon>Bacteroidia</taxon>
        <taxon>Bacteroidales</taxon>
        <taxon>Muribaculaceae</taxon>
        <taxon>Lepagella</taxon>
    </lineage>
</organism>